<dbReference type="Proteomes" id="UP001161405">
    <property type="component" value="Unassembled WGS sequence"/>
</dbReference>
<reference evidence="1" key="2">
    <citation type="submission" date="2023-01" db="EMBL/GenBank/DDBJ databases">
        <title>Draft genome sequence of Maritalea porphyrae strain NBRC 107169.</title>
        <authorList>
            <person name="Sun Q."/>
            <person name="Mori K."/>
        </authorList>
    </citation>
    <scope>NUCLEOTIDE SEQUENCE</scope>
    <source>
        <strain evidence="1">NBRC 107169</strain>
    </source>
</reference>
<dbReference type="InterPro" id="IPR018715">
    <property type="entry name" value="DUF2239"/>
</dbReference>
<organism evidence="1 2">
    <name type="scientific">Maritalea porphyrae</name>
    <dbReference type="NCBI Taxonomy" id="880732"/>
    <lineage>
        <taxon>Bacteria</taxon>
        <taxon>Pseudomonadati</taxon>
        <taxon>Pseudomonadota</taxon>
        <taxon>Alphaproteobacteria</taxon>
        <taxon>Hyphomicrobiales</taxon>
        <taxon>Devosiaceae</taxon>
        <taxon>Maritalea</taxon>
    </lineage>
</organism>
<sequence length="196" mass="21919">MSYSPDLECAAFVGHQLIASGALAEVVHEVKRHYDQNPNDLILVFENKTSNVIELDLRGSMDEVFARLEQSVAPQRSQTKVKKPGRPKLGVISKEVTLLPRHWEWLKEQRGGASVTLRKLVGEAMHAADDDRVRRKSQQNVYHLMTAVAGDLPNYEEAIRALFAADGDKFYAQIADWPDGLRSHLSQLSADAFAPQ</sequence>
<evidence type="ECO:0008006" key="3">
    <source>
        <dbReference type="Google" id="ProtNLM"/>
    </source>
</evidence>
<gene>
    <name evidence="1" type="ORF">GCM10007879_29540</name>
</gene>
<evidence type="ECO:0000313" key="2">
    <source>
        <dbReference type="Proteomes" id="UP001161405"/>
    </source>
</evidence>
<comment type="caution">
    <text evidence="1">The sequence shown here is derived from an EMBL/GenBank/DDBJ whole genome shotgun (WGS) entry which is preliminary data.</text>
</comment>
<dbReference type="RefSeq" id="WP_284365740.1">
    <property type="nucleotide sequence ID" value="NZ_BSNI01000002.1"/>
</dbReference>
<keyword evidence="2" id="KW-1185">Reference proteome</keyword>
<accession>A0ABQ5UTU4</accession>
<evidence type="ECO:0000313" key="1">
    <source>
        <dbReference type="EMBL" id="GLQ18705.1"/>
    </source>
</evidence>
<proteinExistence type="predicted"/>
<name>A0ABQ5UTU4_9HYPH</name>
<reference evidence="1" key="1">
    <citation type="journal article" date="2014" name="Int. J. Syst. Evol. Microbiol.">
        <title>Complete genome of a new Firmicutes species belonging to the dominant human colonic microbiota ('Ruminococcus bicirculans') reveals two chromosomes and a selective capacity to utilize plant glucans.</title>
        <authorList>
            <consortium name="NISC Comparative Sequencing Program"/>
            <person name="Wegmann U."/>
            <person name="Louis P."/>
            <person name="Goesmann A."/>
            <person name="Henrissat B."/>
            <person name="Duncan S.H."/>
            <person name="Flint H.J."/>
        </authorList>
    </citation>
    <scope>NUCLEOTIDE SEQUENCE</scope>
    <source>
        <strain evidence="1">NBRC 107169</strain>
    </source>
</reference>
<protein>
    <recommendedName>
        <fullName evidence="3">DUF2239 family protein</fullName>
    </recommendedName>
</protein>
<dbReference type="EMBL" id="BSNI01000002">
    <property type="protein sequence ID" value="GLQ18705.1"/>
    <property type="molecule type" value="Genomic_DNA"/>
</dbReference>
<dbReference type="Pfam" id="PF09998">
    <property type="entry name" value="DUF2239"/>
    <property type="match status" value="1"/>
</dbReference>